<evidence type="ECO:0000313" key="1">
    <source>
        <dbReference type="EMBL" id="SDB53702.1"/>
    </source>
</evidence>
<keyword evidence="2" id="KW-1185">Reference proteome</keyword>
<dbReference type="Proteomes" id="UP000198771">
    <property type="component" value="Unassembled WGS sequence"/>
</dbReference>
<dbReference type="EMBL" id="FMXO01000016">
    <property type="protein sequence ID" value="SDB53702.1"/>
    <property type="molecule type" value="Genomic_DNA"/>
</dbReference>
<gene>
    <name evidence="1" type="ORF">SAMN05660653_02668</name>
</gene>
<dbReference type="AlphaFoldDB" id="A0A1G6E8L4"/>
<reference evidence="1 2" key="1">
    <citation type="submission" date="2016-10" db="EMBL/GenBank/DDBJ databases">
        <authorList>
            <person name="de Groot N.N."/>
        </authorList>
    </citation>
    <scope>NUCLEOTIDE SEQUENCE [LARGE SCALE GENOMIC DNA]</scope>
    <source>
        <strain evidence="1 2">ASO4-2</strain>
    </source>
</reference>
<organism evidence="1 2">
    <name type="scientific">Desulfonatronum thiosulfatophilum</name>
    <dbReference type="NCBI Taxonomy" id="617002"/>
    <lineage>
        <taxon>Bacteria</taxon>
        <taxon>Pseudomonadati</taxon>
        <taxon>Thermodesulfobacteriota</taxon>
        <taxon>Desulfovibrionia</taxon>
        <taxon>Desulfovibrionales</taxon>
        <taxon>Desulfonatronaceae</taxon>
        <taxon>Desulfonatronum</taxon>
    </lineage>
</organism>
<sequence length="88" mass="10628">MTDQEYVRAAKTKMEHNHFWNEDLGDSEQQPESQAIEAIREHARSFEKIRKKFIKELANKDKIRNQYLRYLLHSAKETEKSYPSQMTR</sequence>
<accession>A0A1G6E8L4</accession>
<proteinExistence type="predicted"/>
<protein>
    <submittedName>
        <fullName evidence="1">Uncharacterized protein</fullName>
    </submittedName>
</protein>
<name>A0A1G6E8L4_9BACT</name>
<evidence type="ECO:0000313" key="2">
    <source>
        <dbReference type="Proteomes" id="UP000198771"/>
    </source>
</evidence>
<dbReference type="RefSeq" id="WP_092122768.1">
    <property type="nucleotide sequence ID" value="NZ_FMXO01000016.1"/>
</dbReference>